<accession>M7PK91</accession>
<dbReference type="SMART" id="SM00283">
    <property type="entry name" value="MA"/>
    <property type="match status" value="1"/>
</dbReference>
<evidence type="ECO:0000256" key="1">
    <source>
        <dbReference type="PROSITE-ProRule" id="PRU00284"/>
    </source>
</evidence>
<comment type="caution">
    <text evidence="5">The sequence shown here is derived from an EMBL/GenBank/DDBJ whole genome shotgun (WGS) entry which is preliminary data.</text>
</comment>
<evidence type="ECO:0000313" key="6">
    <source>
        <dbReference type="Proteomes" id="UP000012019"/>
    </source>
</evidence>
<dbReference type="GO" id="GO:0007165">
    <property type="term" value="P:signal transduction"/>
    <property type="evidence" value="ECO:0007669"/>
    <property type="project" value="UniProtKB-KW"/>
</dbReference>
<feature type="domain" description="Methyl-accepting transducer" evidence="2">
    <location>
        <begin position="244"/>
        <end position="434"/>
    </location>
</feature>
<organism evidence="5 6">
    <name type="scientific">Methylophaga lonarensis MPL</name>
    <dbReference type="NCBI Taxonomy" id="1286106"/>
    <lineage>
        <taxon>Bacteria</taxon>
        <taxon>Pseudomonadati</taxon>
        <taxon>Pseudomonadota</taxon>
        <taxon>Gammaproteobacteria</taxon>
        <taxon>Thiotrichales</taxon>
        <taxon>Piscirickettsiaceae</taxon>
        <taxon>Methylophaga</taxon>
    </lineage>
</organism>
<gene>
    <name evidence="5" type="ORF">MPL1_00642</name>
</gene>
<dbReference type="Pfam" id="PF08447">
    <property type="entry name" value="PAS_3"/>
    <property type="match status" value="2"/>
</dbReference>
<dbReference type="EMBL" id="APHR01000003">
    <property type="protein sequence ID" value="EMR14270.1"/>
    <property type="molecule type" value="Genomic_DNA"/>
</dbReference>
<dbReference type="Proteomes" id="UP000012019">
    <property type="component" value="Unassembled WGS sequence"/>
</dbReference>
<dbReference type="InterPro" id="IPR035965">
    <property type="entry name" value="PAS-like_dom_sf"/>
</dbReference>
<dbReference type="PANTHER" id="PTHR24422">
    <property type="entry name" value="CHEMOTAXIS PROTEIN METHYLTRANSFERASE"/>
    <property type="match status" value="1"/>
</dbReference>
<dbReference type="GO" id="GO:0006935">
    <property type="term" value="P:chemotaxis"/>
    <property type="evidence" value="ECO:0007669"/>
    <property type="project" value="UniProtKB-ARBA"/>
</dbReference>
<evidence type="ECO:0000259" key="2">
    <source>
        <dbReference type="PROSITE" id="PS50111"/>
    </source>
</evidence>
<dbReference type="PROSITE" id="PS50113">
    <property type="entry name" value="PAC"/>
    <property type="match status" value="1"/>
</dbReference>
<keyword evidence="6" id="KW-1185">Reference proteome</keyword>
<dbReference type="InterPro" id="IPR050903">
    <property type="entry name" value="Bact_Chemotaxis_MeTrfase"/>
</dbReference>
<dbReference type="Pfam" id="PF00015">
    <property type="entry name" value="MCPsignal"/>
    <property type="match status" value="1"/>
</dbReference>
<sequence>MLLSKKRHNLELFSKNQQILELESKLKSIKESVAWIEFTPEGFVKDANSLFLQAAGYTISEVSGKHHSMFCPENIRQSADYKTFWKSLASGQHFAGTFQRINSTGKTIWLEATYFPVRDPNSDQVTSVMKIAKNITEDKLISDKQIAITNALNRSMAVIEFDPDGTIRDANDNFLQTVGYKLQDIVGKHHKIFCDEGFYRDNPNFWQQLSDGHFYSGIFKRFGSAGQTIWLEATYNPVRDENGQITGIIKFASNISERIEKHHKIQQAAELAHSTAEETAQISKQSMSTIEENLDTSQRISQSSREVCEVVERLNVQSEEIRSIVTTINSIAEQTNLLALNAAIEAARAGDHGRGFAVVADEVRNLARNTAESTLRITSVVDANHKLTSEISAQIRDTADIAEKGLSQVRQVQSIIDEIYRGAEDVSKSVTVIL</sequence>
<dbReference type="InterPro" id="IPR000700">
    <property type="entry name" value="PAS-assoc_C"/>
</dbReference>
<evidence type="ECO:0000259" key="4">
    <source>
        <dbReference type="PROSITE" id="PS50113"/>
    </source>
</evidence>
<dbReference type="GO" id="GO:0016020">
    <property type="term" value="C:membrane"/>
    <property type="evidence" value="ECO:0007669"/>
    <property type="project" value="InterPro"/>
</dbReference>
<dbReference type="NCBIfam" id="TIGR00229">
    <property type="entry name" value="sensory_box"/>
    <property type="match status" value="2"/>
</dbReference>
<keyword evidence="1" id="KW-0807">Transducer</keyword>
<dbReference type="STRING" id="1286106.MPL1_00642"/>
<dbReference type="PANTHER" id="PTHR24422:SF10">
    <property type="entry name" value="CHEMOTAXIS PROTEIN METHYLTRANSFERASE 2"/>
    <property type="match status" value="1"/>
</dbReference>
<dbReference type="OrthoDB" id="6433966at2"/>
<evidence type="ECO:0000259" key="3">
    <source>
        <dbReference type="PROSITE" id="PS50112"/>
    </source>
</evidence>
<dbReference type="InterPro" id="IPR001610">
    <property type="entry name" value="PAC"/>
</dbReference>
<dbReference type="InterPro" id="IPR004089">
    <property type="entry name" value="MCPsignal_dom"/>
</dbReference>
<dbReference type="InterPro" id="IPR000014">
    <property type="entry name" value="PAS"/>
</dbReference>
<feature type="domain" description="PAC" evidence="4">
    <location>
        <begin position="215"/>
        <end position="267"/>
    </location>
</feature>
<dbReference type="RefSeq" id="WP_009725196.1">
    <property type="nucleotide sequence ID" value="NZ_APHR01000003.1"/>
</dbReference>
<dbReference type="SMART" id="SM00086">
    <property type="entry name" value="PAC"/>
    <property type="match status" value="2"/>
</dbReference>
<proteinExistence type="predicted"/>
<dbReference type="InterPro" id="IPR013655">
    <property type="entry name" value="PAS_fold_3"/>
</dbReference>
<reference evidence="5 6" key="1">
    <citation type="journal article" date="2013" name="Genome Announc.">
        <title>Draft Genome Sequence of Methylophaga lonarensis MPLT, a Haloalkaliphilic (Non-Methane-Utilizing) Methylotroph.</title>
        <authorList>
            <person name="Shetty S.A."/>
            <person name="Marathe N.P."/>
            <person name="Munot H."/>
            <person name="Antony C.P."/>
            <person name="Dhotre D.P."/>
            <person name="Murrell J.C."/>
            <person name="Shouche Y.S."/>
        </authorList>
    </citation>
    <scope>NUCLEOTIDE SEQUENCE [LARGE SCALE GENOMIC DNA]</scope>
    <source>
        <strain evidence="5 6">MPL</strain>
    </source>
</reference>
<dbReference type="PATRIC" id="fig|1286106.3.peg.126"/>
<dbReference type="PROSITE" id="PS50112">
    <property type="entry name" value="PAS"/>
    <property type="match status" value="1"/>
</dbReference>
<evidence type="ECO:0000313" key="5">
    <source>
        <dbReference type="EMBL" id="EMR14270.1"/>
    </source>
</evidence>
<dbReference type="SUPFAM" id="SSF58104">
    <property type="entry name" value="Methyl-accepting chemotaxis protein (MCP) signaling domain"/>
    <property type="match status" value="1"/>
</dbReference>
<dbReference type="Gene3D" id="3.30.450.20">
    <property type="entry name" value="PAS domain"/>
    <property type="match status" value="2"/>
</dbReference>
<dbReference type="PROSITE" id="PS50111">
    <property type="entry name" value="CHEMOTAXIS_TRANSDUC_2"/>
    <property type="match status" value="1"/>
</dbReference>
<protein>
    <submittedName>
        <fullName evidence="5">Pas/Pac sensor containing methyl-accepting chemotaxis sensory transducer</fullName>
    </submittedName>
</protein>
<dbReference type="AlphaFoldDB" id="M7PK91"/>
<dbReference type="Gene3D" id="1.10.287.950">
    <property type="entry name" value="Methyl-accepting chemotaxis protein"/>
    <property type="match status" value="1"/>
</dbReference>
<dbReference type="eggNOG" id="COG0840">
    <property type="taxonomic scope" value="Bacteria"/>
</dbReference>
<feature type="domain" description="PAS" evidence="3">
    <location>
        <begin position="158"/>
        <end position="188"/>
    </location>
</feature>
<dbReference type="SUPFAM" id="SSF55785">
    <property type="entry name" value="PYP-like sensor domain (PAS domain)"/>
    <property type="match status" value="2"/>
</dbReference>
<dbReference type="CDD" id="cd00130">
    <property type="entry name" value="PAS"/>
    <property type="match status" value="2"/>
</dbReference>
<name>M7PK91_9GAMM</name>